<gene>
    <name evidence="1" type="ORF">METZ01_LOCUS358918</name>
</gene>
<accession>A0A382S814</accession>
<dbReference type="AlphaFoldDB" id="A0A382S814"/>
<feature type="non-terminal residue" evidence="1">
    <location>
        <position position="34"/>
    </location>
</feature>
<evidence type="ECO:0000313" key="1">
    <source>
        <dbReference type="EMBL" id="SVD06064.1"/>
    </source>
</evidence>
<organism evidence="1">
    <name type="scientific">marine metagenome</name>
    <dbReference type="NCBI Taxonomy" id="408172"/>
    <lineage>
        <taxon>unclassified sequences</taxon>
        <taxon>metagenomes</taxon>
        <taxon>ecological metagenomes</taxon>
    </lineage>
</organism>
<sequence>MIKKENIKDGLVEEFYDSGQLLLREGYENGKLNG</sequence>
<proteinExistence type="predicted"/>
<protein>
    <submittedName>
        <fullName evidence="1">Uncharacterized protein</fullName>
    </submittedName>
</protein>
<dbReference type="EMBL" id="UINC01127141">
    <property type="protein sequence ID" value="SVD06064.1"/>
    <property type="molecule type" value="Genomic_DNA"/>
</dbReference>
<name>A0A382S814_9ZZZZ</name>
<reference evidence="1" key="1">
    <citation type="submission" date="2018-05" db="EMBL/GenBank/DDBJ databases">
        <authorList>
            <person name="Lanie J.A."/>
            <person name="Ng W.-L."/>
            <person name="Kazmierczak K.M."/>
            <person name="Andrzejewski T.M."/>
            <person name="Davidsen T.M."/>
            <person name="Wayne K.J."/>
            <person name="Tettelin H."/>
            <person name="Glass J.I."/>
            <person name="Rusch D."/>
            <person name="Podicherti R."/>
            <person name="Tsui H.-C.T."/>
            <person name="Winkler M.E."/>
        </authorList>
    </citation>
    <scope>NUCLEOTIDE SEQUENCE</scope>
</reference>